<protein>
    <submittedName>
        <fullName evidence="2">Uncharacterized protein</fullName>
    </submittedName>
</protein>
<sequence>MSVQSLSTVADSKTSASFKPAPFSTEITSFIDCFFGNWTATTAKTEGNHGKAPFQLEMDRTLPQVKQIQDEKLDEVVEVAVEDEEQKPQQNPETPEPSKTAASEAEHARTNWLELRERVENVGPRVFAYHDDPKFLQQCEDAKQRRATAAAMCISPSWH</sequence>
<organism evidence="2 3">
    <name type="scientific">Phytophthora citrophthora</name>
    <dbReference type="NCBI Taxonomy" id="4793"/>
    <lineage>
        <taxon>Eukaryota</taxon>
        <taxon>Sar</taxon>
        <taxon>Stramenopiles</taxon>
        <taxon>Oomycota</taxon>
        <taxon>Peronosporomycetes</taxon>
        <taxon>Peronosporales</taxon>
        <taxon>Peronosporaceae</taxon>
        <taxon>Phytophthora</taxon>
    </lineage>
</organism>
<comment type="caution">
    <text evidence="2">The sequence shown here is derived from an EMBL/GenBank/DDBJ whole genome shotgun (WGS) entry which is preliminary data.</text>
</comment>
<keyword evidence="3" id="KW-1185">Reference proteome</keyword>
<dbReference type="Proteomes" id="UP001259832">
    <property type="component" value="Unassembled WGS sequence"/>
</dbReference>
<evidence type="ECO:0000313" key="2">
    <source>
        <dbReference type="EMBL" id="KAK1944036.1"/>
    </source>
</evidence>
<proteinExistence type="predicted"/>
<gene>
    <name evidence="2" type="ORF">P3T76_003948</name>
</gene>
<dbReference type="AlphaFoldDB" id="A0AAD9GTA4"/>
<evidence type="ECO:0000256" key="1">
    <source>
        <dbReference type="SAM" id="MobiDB-lite"/>
    </source>
</evidence>
<feature type="region of interest" description="Disordered" evidence="1">
    <location>
        <begin position="80"/>
        <end position="108"/>
    </location>
</feature>
<evidence type="ECO:0000313" key="3">
    <source>
        <dbReference type="Proteomes" id="UP001259832"/>
    </source>
</evidence>
<accession>A0AAD9GTA4</accession>
<reference evidence="2" key="1">
    <citation type="submission" date="2023-08" db="EMBL/GenBank/DDBJ databases">
        <title>Reference Genome Resource for the Citrus Pathogen Phytophthora citrophthora.</title>
        <authorList>
            <person name="Moller H."/>
            <person name="Coetzee B."/>
            <person name="Rose L.J."/>
            <person name="Van Niekerk J.M."/>
        </authorList>
    </citation>
    <scope>NUCLEOTIDE SEQUENCE</scope>
    <source>
        <strain evidence="2">STE-U-9442</strain>
    </source>
</reference>
<dbReference type="EMBL" id="JASMQC010000006">
    <property type="protein sequence ID" value="KAK1944036.1"/>
    <property type="molecule type" value="Genomic_DNA"/>
</dbReference>
<name>A0AAD9GTA4_9STRA</name>